<proteinExistence type="predicted"/>
<sequence length="134" mass="14443">MRPRLGVWKRVDDESSSSSYSCPLIVNVSVLLLSLASPDESSLIAPVALASELKSRSPSAPQRAPRASGLHLGHPSSLLEPWRPAHSPPPAKTCMWDSHTTPRSELLNSAGTSGEIVSPLGTRPSRGRRHRTHN</sequence>
<feature type="compositionally biased region" description="Polar residues" evidence="1">
    <location>
        <begin position="98"/>
        <end position="112"/>
    </location>
</feature>
<protein>
    <submittedName>
        <fullName evidence="2">Uncharacterized protein</fullName>
    </submittedName>
</protein>
<feature type="compositionally biased region" description="Low complexity" evidence="1">
    <location>
        <begin position="68"/>
        <end position="79"/>
    </location>
</feature>
<feature type="compositionally biased region" description="Basic residues" evidence="1">
    <location>
        <begin position="125"/>
        <end position="134"/>
    </location>
</feature>
<dbReference type="AlphaFoldDB" id="A0A7R9EQJ2"/>
<name>A0A7R9EQJ2_9NEOP</name>
<reference evidence="2" key="1">
    <citation type="submission" date="2020-11" db="EMBL/GenBank/DDBJ databases">
        <authorList>
            <person name="Tran Van P."/>
        </authorList>
    </citation>
    <scope>NUCLEOTIDE SEQUENCE</scope>
</reference>
<evidence type="ECO:0000256" key="1">
    <source>
        <dbReference type="SAM" id="MobiDB-lite"/>
    </source>
</evidence>
<gene>
    <name evidence="2" type="ORF">TBIB3V08_LOCUS2125</name>
</gene>
<accession>A0A7R9EQJ2</accession>
<organism evidence="2">
    <name type="scientific">Timema bartmani</name>
    <dbReference type="NCBI Taxonomy" id="61472"/>
    <lineage>
        <taxon>Eukaryota</taxon>
        <taxon>Metazoa</taxon>
        <taxon>Ecdysozoa</taxon>
        <taxon>Arthropoda</taxon>
        <taxon>Hexapoda</taxon>
        <taxon>Insecta</taxon>
        <taxon>Pterygota</taxon>
        <taxon>Neoptera</taxon>
        <taxon>Polyneoptera</taxon>
        <taxon>Phasmatodea</taxon>
        <taxon>Timematodea</taxon>
        <taxon>Timematoidea</taxon>
        <taxon>Timematidae</taxon>
        <taxon>Timema</taxon>
    </lineage>
</organism>
<evidence type="ECO:0000313" key="2">
    <source>
        <dbReference type="EMBL" id="CAD7439568.1"/>
    </source>
</evidence>
<feature type="region of interest" description="Disordered" evidence="1">
    <location>
        <begin position="52"/>
        <end position="134"/>
    </location>
</feature>
<dbReference type="EMBL" id="OD564725">
    <property type="protein sequence ID" value="CAD7439568.1"/>
    <property type="molecule type" value="Genomic_DNA"/>
</dbReference>